<protein>
    <submittedName>
        <fullName evidence="4">Serine phosphatase RsbU, regulator of sigma subunit</fullName>
    </submittedName>
</protein>
<dbReference type="STRING" id="880071.Fleli_1341"/>
<feature type="transmembrane region" description="Helical" evidence="2">
    <location>
        <begin position="77"/>
        <end position="95"/>
    </location>
</feature>
<dbReference type="PANTHER" id="PTHR43156:SF9">
    <property type="entry name" value="HAMP DOMAIN-CONTAINING PROTEIN"/>
    <property type="match status" value="1"/>
</dbReference>
<keyword evidence="2" id="KW-0812">Transmembrane</keyword>
<feature type="transmembrane region" description="Helical" evidence="2">
    <location>
        <begin position="27"/>
        <end position="49"/>
    </location>
</feature>
<dbReference type="InterPro" id="IPR001932">
    <property type="entry name" value="PPM-type_phosphatase-like_dom"/>
</dbReference>
<dbReference type="GO" id="GO:0016791">
    <property type="term" value="F:phosphatase activity"/>
    <property type="evidence" value="ECO:0007669"/>
    <property type="project" value="TreeGrafter"/>
</dbReference>
<dbReference type="Pfam" id="PF07228">
    <property type="entry name" value="SpoIIE"/>
    <property type="match status" value="1"/>
</dbReference>
<dbReference type="Proteomes" id="UP000006054">
    <property type="component" value="Chromosome"/>
</dbReference>
<evidence type="ECO:0000313" key="5">
    <source>
        <dbReference type="Proteomes" id="UP000006054"/>
    </source>
</evidence>
<keyword evidence="5" id="KW-1185">Reference proteome</keyword>
<name>I4AII8_BERLS</name>
<feature type="transmembrane region" description="Helical" evidence="2">
    <location>
        <begin position="101"/>
        <end position="120"/>
    </location>
</feature>
<evidence type="ECO:0000256" key="2">
    <source>
        <dbReference type="SAM" id="Phobius"/>
    </source>
</evidence>
<dbReference type="EMBL" id="CP003345">
    <property type="protein sequence ID" value="AFM03773.1"/>
    <property type="molecule type" value="Genomic_DNA"/>
</dbReference>
<feature type="transmembrane region" description="Helical" evidence="2">
    <location>
        <begin position="127"/>
        <end position="148"/>
    </location>
</feature>
<dbReference type="OrthoDB" id="974805at2"/>
<evidence type="ECO:0000259" key="3">
    <source>
        <dbReference type="SMART" id="SM00331"/>
    </source>
</evidence>
<accession>I4AII8</accession>
<organism evidence="4 5">
    <name type="scientific">Bernardetia litoralis (strain ATCC 23117 / DSM 6794 / NBRC 15988 / NCIMB 1366 / Fx l1 / Sio-4)</name>
    <name type="common">Flexibacter litoralis</name>
    <dbReference type="NCBI Taxonomy" id="880071"/>
    <lineage>
        <taxon>Bacteria</taxon>
        <taxon>Pseudomonadati</taxon>
        <taxon>Bacteroidota</taxon>
        <taxon>Cytophagia</taxon>
        <taxon>Cytophagales</taxon>
        <taxon>Bernardetiaceae</taxon>
        <taxon>Bernardetia</taxon>
    </lineage>
</organism>
<feature type="transmembrane region" description="Helical" evidence="2">
    <location>
        <begin position="55"/>
        <end position="72"/>
    </location>
</feature>
<dbReference type="Gene3D" id="3.60.40.10">
    <property type="entry name" value="PPM-type phosphatase domain"/>
    <property type="match status" value="1"/>
</dbReference>
<keyword evidence="2" id="KW-0472">Membrane</keyword>
<evidence type="ECO:0000313" key="4">
    <source>
        <dbReference type="EMBL" id="AFM03773.1"/>
    </source>
</evidence>
<reference evidence="5" key="1">
    <citation type="submission" date="2012-06" db="EMBL/GenBank/DDBJ databases">
        <title>The complete genome of Flexibacter litoralis DSM 6794.</title>
        <authorList>
            <person name="Lucas S."/>
            <person name="Copeland A."/>
            <person name="Lapidus A."/>
            <person name="Glavina del Rio T."/>
            <person name="Dalin E."/>
            <person name="Tice H."/>
            <person name="Bruce D."/>
            <person name="Goodwin L."/>
            <person name="Pitluck S."/>
            <person name="Peters L."/>
            <person name="Ovchinnikova G."/>
            <person name="Lu M."/>
            <person name="Kyrpides N."/>
            <person name="Mavromatis K."/>
            <person name="Ivanova N."/>
            <person name="Brettin T."/>
            <person name="Detter J.C."/>
            <person name="Han C."/>
            <person name="Larimer F."/>
            <person name="Land M."/>
            <person name="Hauser L."/>
            <person name="Markowitz V."/>
            <person name="Cheng J.-F."/>
            <person name="Hugenholtz P."/>
            <person name="Woyke T."/>
            <person name="Wu D."/>
            <person name="Spring S."/>
            <person name="Lang E."/>
            <person name="Kopitz M."/>
            <person name="Brambilla E."/>
            <person name="Klenk H.-P."/>
            <person name="Eisen J.A."/>
        </authorList>
    </citation>
    <scope>NUCLEOTIDE SEQUENCE [LARGE SCALE GENOMIC DNA]</scope>
    <source>
        <strain evidence="5">ATCC 23117 / DSM 6794 / NBRC 15988 / NCIMB 1366 / Sio-4</strain>
    </source>
</reference>
<dbReference type="eggNOG" id="COG2208">
    <property type="taxonomic scope" value="Bacteria"/>
</dbReference>
<dbReference type="AlphaFoldDB" id="I4AII8"/>
<dbReference type="RefSeq" id="WP_014797230.1">
    <property type="nucleotide sequence ID" value="NC_018018.1"/>
</dbReference>
<dbReference type="InterPro" id="IPR052016">
    <property type="entry name" value="Bact_Sigma-Reg"/>
</dbReference>
<dbReference type="KEGG" id="fli:Fleli_1341"/>
<sequence length="496" mass="56837">MNIDKYLVPNRLLEKNNNTEEYRKAKLIGWSLIIIILFMLIGIPINWILSNKMGTYINTFMTIPSVCVYFYFKRKGNFVVTGNLIATIVLFQFSFLNTLSLQSICLVFWWSIAPISAFLYANKKSGLIWSAIILAVVFIYFSVPFFGYNYPNFSSTQLSEIEALLFDFNAILFYFIYLLSIIYIYETEKDALVNRLVKTNHEMLTQNEEIRQQQEEIVAINDHLAVKNVELDTVLNNLEYKNLKITSSIRYAKTIQHAILPFSKKINSFFEEHFILYRAKDIVSGDFYWLEQKPNSNTIFLAVGDCTGHGVPGAFMSLISFSILNDIVLKQNISSPDMILEQAHELIQNALKQNSSNNADGMDIALCAITRLEDKIKISFSGAKRPLYFTTPLGKIESLRGTRRSIGGTNRKTLKPFNVETLFLEKGSILYLTTDGFADQNNKNNEKFSSLHLMSILSEINKLPLSKQKKQLEITLDKYQEGTEQRDDITVLSVKL</sequence>
<gene>
    <name evidence="4" type="ordered locus">Fleli_1341</name>
</gene>
<keyword evidence="2" id="KW-1133">Transmembrane helix</keyword>
<dbReference type="SUPFAM" id="SSF81606">
    <property type="entry name" value="PP2C-like"/>
    <property type="match status" value="1"/>
</dbReference>
<feature type="domain" description="PPM-type phosphatase" evidence="3">
    <location>
        <begin position="268"/>
        <end position="496"/>
    </location>
</feature>
<dbReference type="HOGENOM" id="CLU_555228_0_0_10"/>
<dbReference type="SMART" id="SM00331">
    <property type="entry name" value="PP2C_SIG"/>
    <property type="match status" value="1"/>
</dbReference>
<keyword evidence="1" id="KW-0378">Hydrolase</keyword>
<feature type="transmembrane region" description="Helical" evidence="2">
    <location>
        <begin position="168"/>
        <end position="185"/>
    </location>
</feature>
<proteinExistence type="predicted"/>
<evidence type="ECO:0000256" key="1">
    <source>
        <dbReference type="ARBA" id="ARBA00022801"/>
    </source>
</evidence>
<dbReference type="PANTHER" id="PTHR43156">
    <property type="entry name" value="STAGE II SPORULATION PROTEIN E-RELATED"/>
    <property type="match status" value="1"/>
</dbReference>
<dbReference type="InterPro" id="IPR036457">
    <property type="entry name" value="PPM-type-like_dom_sf"/>
</dbReference>